<organism evidence="1">
    <name type="scientific">human gut metagenome</name>
    <dbReference type="NCBI Taxonomy" id="408170"/>
    <lineage>
        <taxon>unclassified sequences</taxon>
        <taxon>metagenomes</taxon>
        <taxon>organismal metagenomes</taxon>
    </lineage>
</organism>
<protein>
    <recommendedName>
        <fullName evidence="2">MazG-like family protein</fullName>
    </recommendedName>
</protein>
<dbReference type="GO" id="GO:0009143">
    <property type="term" value="P:nucleoside triphosphate catabolic process"/>
    <property type="evidence" value="ECO:0007669"/>
    <property type="project" value="InterPro"/>
</dbReference>
<proteinExistence type="predicted"/>
<dbReference type="GO" id="GO:0047429">
    <property type="term" value="F:nucleoside triphosphate diphosphatase activity"/>
    <property type="evidence" value="ECO:0007669"/>
    <property type="project" value="InterPro"/>
</dbReference>
<evidence type="ECO:0008006" key="2">
    <source>
        <dbReference type="Google" id="ProtNLM"/>
    </source>
</evidence>
<gene>
    <name evidence="1" type="ORF">Q604_UNBc4C00015G0028</name>
</gene>
<sequence>MEFIFKSNNIKEGKVVKFNRNSDITKNMKLIEWMKNEILMSVSELFNILFKGVRSADEGLQDILANIIMITYLLAKRLGISFNEIDYKIKEKISLGIKEDHSIEKWYGDLTNLKNHIENREWLWIE</sequence>
<name>W1WGU0_9ZZZZ</name>
<accession>W1WGU0</accession>
<dbReference type="AlphaFoldDB" id="W1WGU0"/>
<reference evidence="1" key="1">
    <citation type="submission" date="2013-12" db="EMBL/GenBank/DDBJ databases">
        <title>A Varibaculum cambriense genome reconstructed from a premature infant gut community with otherwise low bacterial novelty that shifts toward anaerobic metabolism during the third week of life.</title>
        <authorList>
            <person name="Brown C.T."/>
            <person name="Sharon I."/>
            <person name="Thomas B.C."/>
            <person name="Castelle C.J."/>
            <person name="Morowitz M.J."/>
            <person name="Banfield J.F."/>
        </authorList>
    </citation>
    <scope>NUCLEOTIDE SEQUENCE</scope>
</reference>
<evidence type="ECO:0000313" key="1">
    <source>
        <dbReference type="EMBL" id="ETJ17131.1"/>
    </source>
</evidence>
<dbReference type="InterPro" id="IPR025984">
    <property type="entry name" value="DCTPP"/>
</dbReference>
<comment type="caution">
    <text evidence="1">The sequence shown here is derived from an EMBL/GenBank/DDBJ whole genome shotgun (WGS) entry which is preliminary data.</text>
</comment>
<dbReference type="EMBL" id="AZMM01018796">
    <property type="protein sequence ID" value="ETJ17131.1"/>
    <property type="molecule type" value="Genomic_DNA"/>
</dbReference>
<dbReference type="Pfam" id="PF12643">
    <property type="entry name" value="MazG-like"/>
    <property type="match status" value="1"/>
</dbReference>